<dbReference type="EMBL" id="CAJOBI010005830">
    <property type="protein sequence ID" value="CAF4043645.1"/>
    <property type="molecule type" value="Genomic_DNA"/>
</dbReference>
<dbReference type="EMBL" id="CAJNRE010003478">
    <property type="protein sequence ID" value="CAF2021825.1"/>
    <property type="molecule type" value="Genomic_DNA"/>
</dbReference>
<dbReference type="Proteomes" id="UP000676336">
    <property type="component" value="Unassembled WGS sequence"/>
</dbReference>
<evidence type="ECO:0000256" key="1">
    <source>
        <dbReference type="SAM" id="MobiDB-lite"/>
    </source>
</evidence>
<organism evidence="2 4">
    <name type="scientific">Rotaria magnacalcarata</name>
    <dbReference type="NCBI Taxonomy" id="392030"/>
    <lineage>
        <taxon>Eukaryota</taxon>
        <taxon>Metazoa</taxon>
        <taxon>Spiralia</taxon>
        <taxon>Gnathifera</taxon>
        <taxon>Rotifera</taxon>
        <taxon>Eurotatoria</taxon>
        <taxon>Bdelloidea</taxon>
        <taxon>Philodinida</taxon>
        <taxon>Philodinidae</taxon>
        <taxon>Rotaria</taxon>
    </lineage>
</organism>
<evidence type="ECO:0000313" key="2">
    <source>
        <dbReference type="EMBL" id="CAF2021825.1"/>
    </source>
</evidence>
<name>A0A816MW76_9BILA</name>
<feature type="region of interest" description="Disordered" evidence="1">
    <location>
        <begin position="1"/>
        <end position="28"/>
    </location>
</feature>
<protein>
    <submittedName>
        <fullName evidence="2">Uncharacterized protein</fullName>
    </submittedName>
</protein>
<reference evidence="2" key="1">
    <citation type="submission" date="2021-02" db="EMBL/GenBank/DDBJ databases">
        <authorList>
            <person name="Nowell W R."/>
        </authorList>
    </citation>
    <scope>NUCLEOTIDE SEQUENCE</scope>
</reference>
<feature type="compositionally biased region" description="Basic and acidic residues" evidence="1">
    <location>
        <begin position="68"/>
        <end position="78"/>
    </location>
</feature>
<feature type="compositionally biased region" description="Acidic residues" evidence="1">
    <location>
        <begin position="12"/>
        <end position="21"/>
    </location>
</feature>
<comment type="caution">
    <text evidence="2">The sequence shown here is derived from an EMBL/GenBank/DDBJ whole genome shotgun (WGS) entry which is preliminary data.</text>
</comment>
<evidence type="ECO:0000313" key="3">
    <source>
        <dbReference type="EMBL" id="CAF4043645.1"/>
    </source>
</evidence>
<accession>A0A816MW76</accession>
<gene>
    <name evidence="2" type="ORF">MBJ925_LOCUS9303</name>
    <name evidence="3" type="ORF">SMN809_LOCUS14255</name>
</gene>
<proteinExistence type="predicted"/>
<feature type="region of interest" description="Disordered" evidence="1">
    <location>
        <begin position="60"/>
        <end position="129"/>
    </location>
</feature>
<evidence type="ECO:0000313" key="4">
    <source>
        <dbReference type="Proteomes" id="UP000663824"/>
    </source>
</evidence>
<dbReference type="Proteomes" id="UP000663824">
    <property type="component" value="Unassembled WGS sequence"/>
</dbReference>
<sequence length="217" mass="25894">MTSNRKSRKTADDEEDDDESIKDEQVRRDIQVLSERLYDLKARFMKIIHKMNNDSIEFLNEIPQTDDTPMKETKREIIDVEENSDSTKTSNPDSDDAGEEENLEEEEEEKQEYNDDEDEDDEKQIDKSKIPIQARKLSIQSIIERQARRNKYFKHIFEYPKIMKYLMSDDPTCTSVPLRHLEPFIKQHIHKTPKGHIYDKVNEQIRLIRLNYLKTCI</sequence>
<dbReference type="AlphaFoldDB" id="A0A816MW76"/>
<feature type="compositionally biased region" description="Acidic residues" evidence="1">
    <location>
        <begin position="93"/>
        <end position="123"/>
    </location>
</feature>